<protein>
    <recommendedName>
        <fullName evidence="6">poly(A)-specific ribonuclease</fullName>
        <ecNumber evidence="6">3.1.13.4</ecNumber>
    </recommendedName>
</protein>
<evidence type="ECO:0000256" key="8">
    <source>
        <dbReference type="ARBA" id="ARBA00022614"/>
    </source>
</evidence>
<evidence type="ECO:0000256" key="11">
    <source>
        <dbReference type="ARBA" id="ARBA00022737"/>
    </source>
</evidence>
<dbReference type="GO" id="GO:0004535">
    <property type="term" value="F:poly(A)-specific ribonuclease activity"/>
    <property type="evidence" value="ECO:0007669"/>
    <property type="project" value="UniProtKB-EC"/>
</dbReference>
<keyword evidence="18" id="KW-0804">Transcription</keyword>
<keyword evidence="16" id="KW-0805">Transcription regulation</keyword>
<evidence type="ECO:0000313" key="22">
    <source>
        <dbReference type="Proteomes" id="UP000694558"/>
    </source>
</evidence>
<evidence type="ECO:0000256" key="9">
    <source>
        <dbReference type="ARBA" id="ARBA00022722"/>
    </source>
</evidence>
<gene>
    <name evidence="21" type="primary">cnot6a</name>
</gene>
<dbReference type="SUPFAM" id="SSF56219">
    <property type="entry name" value="DNase I-like"/>
    <property type="match status" value="1"/>
</dbReference>
<organism evidence="21 22">
    <name type="scientific">Scophthalmus maximus</name>
    <name type="common">Turbot</name>
    <name type="synonym">Psetta maxima</name>
    <dbReference type="NCBI Taxonomy" id="52904"/>
    <lineage>
        <taxon>Eukaryota</taxon>
        <taxon>Metazoa</taxon>
        <taxon>Chordata</taxon>
        <taxon>Craniata</taxon>
        <taxon>Vertebrata</taxon>
        <taxon>Euteleostomi</taxon>
        <taxon>Actinopterygii</taxon>
        <taxon>Neopterygii</taxon>
        <taxon>Teleostei</taxon>
        <taxon>Neoteleostei</taxon>
        <taxon>Acanthomorphata</taxon>
        <taxon>Carangaria</taxon>
        <taxon>Pleuronectiformes</taxon>
        <taxon>Pleuronectoidei</taxon>
        <taxon>Scophthalmidae</taxon>
        <taxon>Scophthalmus</taxon>
    </lineage>
</organism>
<dbReference type="GO" id="GO:0005634">
    <property type="term" value="C:nucleus"/>
    <property type="evidence" value="ECO:0007669"/>
    <property type="project" value="UniProtKB-SubCell"/>
</dbReference>
<keyword evidence="7" id="KW-0963">Cytoplasm</keyword>
<keyword evidence="13" id="KW-0269">Exonuclease</keyword>
<dbReference type="Proteomes" id="UP000694558">
    <property type="component" value="Chromosome 13"/>
</dbReference>
<dbReference type="SMART" id="SM00369">
    <property type="entry name" value="LRR_TYP"/>
    <property type="match status" value="3"/>
</dbReference>
<dbReference type="Ensembl" id="ENSSMAT00000005140.2">
    <property type="protein sequence ID" value="ENSSMAP00000005065.2"/>
    <property type="gene ID" value="ENSSMAG00000003084.2"/>
</dbReference>
<dbReference type="InterPro" id="IPR032675">
    <property type="entry name" value="LRR_dom_sf"/>
</dbReference>
<keyword evidence="19" id="KW-0539">Nucleus</keyword>
<evidence type="ECO:0000259" key="20">
    <source>
        <dbReference type="Pfam" id="PF03372"/>
    </source>
</evidence>
<dbReference type="GO" id="GO:0005829">
    <property type="term" value="C:cytosol"/>
    <property type="evidence" value="ECO:0007669"/>
    <property type="project" value="UniProtKB-ARBA"/>
</dbReference>
<dbReference type="SUPFAM" id="SSF52058">
    <property type="entry name" value="L domain-like"/>
    <property type="match status" value="1"/>
</dbReference>
<evidence type="ECO:0000256" key="5">
    <source>
        <dbReference type="ARBA" id="ARBA00010774"/>
    </source>
</evidence>
<keyword evidence="15" id="KW-0810">Translation regulation</keyword>
<name>A0A8D2ZNJ5_SCOMX</name>
<comment type="catalytic activity">
    <reaction evidence="1">
        <text>Exonucleolytic cleavage of poly(A) to 5'-AMP.</text>
        <dbReference type="EC" id="3.1.13.4"/>
    </reaction>
</comment>
<keyword evidence="11" id="KW-0677">Repeat</keyword>
<dbReference type="GeneTree" id="ENSGT00940000158978"/>
<proteinExistence type="inferred from homology"/>
<evidence type="ECO:0000256" key="7">
    <source>
        <dbReference type="ARBA" id="ARBA00022490"/>
    </source>
</evidence>
<evidence type="ECO:0000256" key="1">
    <source>
        <dbReference type="ARBA" id="ARBA00001663"/>
    </source>
</evidence>
<dbReference type="PROSITE" id="PS51450">
    <property type="entry name" value="LRR"/>
    <property type="match status" value="2"/>
</dbReference>
<dbReference type="FunFam" id="3.80.10.10:FF:000008">
    <property type="entry name" value="CCR4-NOT transcription complex subunit 6 like"/>
    <property type="match status" value="1"/>
</dbReference>
<reference evidence="21" key="2">
    <citation type="submission" date="2025-08" db="UniProtKB">
        <authorList>
            <consortium name="Ensembl"/>
        </authorList>
    </citation>
    <scope>IDENTIFICATION</scope>
</reference>
<dbReference type="PANTHER" id="PTHR12121">
    <property type="entry name" value="CARBON CATABOLITE REPRESSOR PROTEIN 4"/>
    <property type="match status" value="1"/>
</dbReference>
<evidence type="ECO:0000256" key="4">
    <source>
        <dbReference type="ARBA" id="ARBA00004496"/>
    </source>
</evidence>
<evidence type="ECO:0000256" key="10">
    <source>
        <dbReference type="ARBA" id="ARBA00022723"/>
    </source>
</evidence>
<evidence type="ECO:0000256" key="6">
    <source>
        <dbReference type="ARBA" id="ARBA00012161"/>
    </source>
</evidence>
<dbReference type="InterPro" id="IPR036691">
    <property type="entry name" value="Endo/exonu/phosph_ase_sf"/>
</dbReference>
<keyword evidence="9" id="KW-0540">Nuclease</keyword>
<keyword evidence="8" id="KW-0433">Leucine-rich repeat</keyword>
<dbReference type="Pfam" id="PF13855">
    <property type="entry name" value="LRR_8"/>
    <property type="match status" value="1"/>
</dbReference>
<evidence type="ECO:0000256" key="15">
    <source>
        <dbReference type="ARBA" id="ARBA00022845"/>
    </source>
</evidence>
<accession>A0A8D2ZNJ5</accession>
<evidence type="ECO:0000256" key="16">
    <source>
        <dbReference type="ARBA" id="ARBA00023015"/>
    </source>
</evidence>
<evidence type="ECO:0000256" key="2">
    <source>
        <dbReference type="ARBA" id="ARBA00001946"/>
    </source>
</evidence>
<dbReference type="PANTHER" id="PTHR12121:SF33">
    <property type="entry name" value="CCR4-NOT TRANSCRIPTION COMPLEX SUBUNIT 6"/>
    <property type="match status" value="1"/>
</dbReference>
<dbReference type="GO" id="GO:0046872">
    <property type="term" value="F:metal ion binding"/>
    <property type="evidence" value="ECO:0007669"/>
    <property type="project" value="UniProtKB-KW"/>
</dbReference>
<dbReference type="AlphaFoldDB" id="A0A8D2ZNJ5"/>
<dbReference type="EC" id="3.1.13.4" evidence="6"/>
<dbReference type="Gene3D" id="3.60.10.10">
    <property type="entry name" value="Endonuclease/exonuclease/phosphatase"/>
    <property type="match status" value="1"/>
</dbReference>
<evidence type="ECO:0000256" key="18">
    <source>
        <dbReference type="ARBA" id="ARBA00023163"/>
    </source>
</evidence>
<keyword evidence="12" id="KW-0378">Hydrolase</keyword>
<keyword evidence="14" id="KW-0460">Magnesium</keyword>
<sequence length="580" mass="65754">MPKEKYDPPDPRRMYTIMSTEEAANGKKSYWAELEISGRVRSLSTALWSLTHLTALHLSDNSLSRIPPDIAKLHNLVYLDLSSNKIRSLPSELGNMVSLRELLLNNNQLRVLPFELGKLFQLQTLGLKGNPLAQEIMSLYQEPDGTRRLLAHKLDIYNLYSSYRSRGSALFSVMCYNVLCDKYATRQLYGYCPSWALNWEYRKKSIMQEIMGCNADVISLQEVETEQYYNFFLPELKEQGYDGFFSPKSRARTMSESDRKHVDGCAVFYRTEKFSAVQKHTVEFNQLAMANSEGSEAMLNRVMTKDNIGVAVLLEVRKEMMEISSGKSLHGMEKQLLLIANAHMHWDPEYSDVKLVQTMMFLSEVKNIVDKATRSLKLSSVSGETNAIPLVLCADLNSLPDSGVVEYLSTGGVDCTHKDFKELRYSDSLTKFNCNGKNSTSNGRITHGFKLKSAYENGLMPYTNYTFDFKVVFTLETHTCGFNVCICSLSRMFQSLAGEVTPFFFFSPQGVIDYIFHSKPHLNVLGILGPLDTHWLVENNVSGCPHPHIPSDHFSLFAQLELLLPNIPPQVNGLHMPARR</sequence>
<keyword evidence="17" id="KW-0943">RNA-mediated gene silencing</keyword>
<reference evidence="21" key="1">
    <citation type="submission" date="2023-05" db="EMBL/GenBank/DDBJ databases">
        <title>High-quality long-read genome of Scophthalmus maximus.</title>
        <authorList>
            <person name="Lien S."/>
            <person name="Martinez P."/>
        </authorList>
    </citation>
    <scope>NUCLEOTIDE SEQUENCE [LARGE SCALE GENOMIC DNA]</scope>
</reference>
<dbReference type="InterPro" id="IPR003591">
    <property type="entry name" value="Leu-rich_rpt_typical-subtyp"/>
</dbReference>
<comment type="similarity">
    <text evidence="5">Belongs to the CCR4/nocturin family.</text>
</comment>
<feature type="domain" description="Endonuclease/exonuclease/phosphatase" evidence="20">
    <location>
        <begin position="175"/>
        <end position="553"/>
    </location>
</feature>
<dbReference type="InterPro" id="IPR050410">
    <property type="entry name" value="CCR4/nocturin_mRNA_transcr"/>
</dbReference>
<evidence type="ECO:0000256" key="13">
    <source>
        <dbReference type="ARBA" id="ARBA00022839"/>
    </source>
</evidence>
<dbReference type="GO" id="GO:0006417">
    <property type="term" value="P:regulation of translation"/>
    <property type="evidence" value="ECO:0007669"/>
    <property type="project" value="UniProtKB-KW"/>
</dbReference>
<dbReference type="InterPro" id="IPR005135">
    <property type="entry name" value="Endo/exonuclease/phosphatase"/>
</dbReference>
<comment type="cofactor">
    <cofactor evidence="2">
        <name>Mg(2+)</name>
        <dbReference type="ChEBI" id="CHEBI:18420"/>
    </cofactor>
</comment>
<dbReference type="FunFam" id="3.60.10.10:FF:000002">
    <property type="entry name" value="CCR4-NOT transcription complex subunit 6 like"/>
    <property type="match status" value="1"/>
</dbReference>
<dbReference type="Gene3D" id="3.80.10.10">
    <property type="entry name" value="Ribonuclease Inhibitor"/>
    <property type="match status" value="1"/>
</dbReference>
<dbReference type="GO" id="GO:0031047">
    <property type="term" value="P:regulatory ncRNA-mediated gene silencing"/>
    <property type="evidence" value="ECO:0007669"/>
    <property type="project" value="UniProtKB-KW"/>
</dbReference>
<dbReference type="InterPro" id="IPR001611">
    <property type="entry name" value="Leu-rich_rpt"/>
</dbReference>
<evidence type="ECO:0000256" key="14">
    <source>
        <dbReference type="ARBA" id="ARBA00022842"/>
    </source>
</evidence>
<comment type="subcellular location">
    <subcellularLocation>
        <location evidence="4">Cytoplasm</location>
    </subcellularLocation>
    <subcellularLocation>
        <location evidence="3">Nucleus</location>
    </subcellularLocation>
</comment>
<evidence type="ECO:0000256" key="12">
    <source>
        <dbReference type="ARBA" id="ARBA00022801"/>
    </source>
</evidence>
<evidence type="ECO:0000256" key="19">
    <source>
        <dbReference type="ARBA" id="ARBA00023242"/>
    </source>
</evidence>
<dbReference type="Pfam" id="PF03372">
    <property type="entry name" value="Exo_endo_phos"/>
    <property type="match status" value="1"/>
</dbReference>
<keyword evidence="10" id="KW-0479">Metal-binding</keyword>
<evidence type="ECO:0000313" key="21">
    <source>
        <dbReference type="Ensembl" id="ENSSMAP00000005065.2"/>
    </source>
</evidence>
<evidence type="ECO:0000256" key="3">
    <source>
        <dbReference type="ARBA" id="ARBA00004123"/>
    </source>
</evidence>
<evidence type="ECO:0000256" key="17">
    <source>
        <dbReference type="ARBA" id="ARBA00023158"/>
    </source>
</evidence>